<evidence type="ECO:0000256" key="1">
    <source>
        <dbReference type="SAM" id="MobiDB-lite"/>
    </source>
</evidence>
<accession>A0ABY1R209</accession>
<name>A0ABY1R209_9FLAO</name>
<evidence type="ECO:0000259" key="2">
    <source>
        <dbReference type="Pfam" id="PF14771"/>
    </source>
</evidence>
<sequence>MKNIFTTCLLVFSIISFGQEAGKAGELLKNEASKSEMSQRNGNSSKKEGTLDNSGYRNNQNSNNRGSNNSGYNWNQNYGYGYAEIFLRIPERGFYTVEVGDQMSANSSGKYRFFDIIPGLVPISVYANGYLLYRTRINVRNNSRLVLDFFSNRGLYLLGTYQLQNQAYGNYGDIWNDMWNSPYNNGNPGQWDPFYGTQNGSYGNNNNQGNYGNVMNSTMFNSFLQVVRKTNFDSDKVSVIKQQLRNTMVTSEQIKILIETLNYDKDRLDVAKYAYSRCADPNNYFVVYPSFQFQSSAQELRDYISRL</sequence>
<feature type="region of interest" description="Disordered" evidence="1">
    <location>
        <begin position="32"/>
        <end position="70"/>
    </location>
</feature>
<comment type="caution">
    <text evidence="3">The sequence shown here is derived from an EMBL/GenBank/DDBJ whole genome shotgun (WGS) entry which is preliminary data.</text>
</comment>
<dbReference type="RefSeq" id="WP_283416662.1">
    <property type="nucleotide sequence ID" value="NZ_FXUO01000004.1"/>
</dbReference>
<dbReference type="SUPFAM" id="SSF49464">
    <property type="entry name" value="Carboxypeptidase regulatory domain-like"/>
    <property type="match status" value="1"/>
</dbReference>
<reference evidence="3 4" key="1">
    <citation type="submission" date="2017-05" db="EMBL/GenBank/DDBJ databases">
        <authorList>
            <person name="Varghese N."/>
            <person name="Submissions S."/>
        </authorList>
    </citation>
    <scope>NUCLEOTIDE SEQUENCE [LARGE SCALE GENOMIC DNA]</scope>
    <source>
        <strain evidence="3 4">DSM 18015</strain>
    </source>
</reference>
<dbReference type="InterPro" id="IPR008969">
    <property type="entry name" value="CarboxyPept-like_regulatory"/>
</dbReference>
<dbReference type="InterPro" id="IPR028011">
    <property type="entry name" value="DUF4476"/>
</dbReference>
<evidence type="ECO:0000313" key="3">
    <source>
        <dbReference type="EMBL" id="SMP92820.1"/>
    </source>
</evidence>
<organism evidence="3 4">
    <name type="scientific">Epilithonimonas pallida</name>
    <dbReference type="NCBI Taxonomy" id="373671"/>
    <lineage>
        <taxon>Bacteria</taxon>
        <taxon>Pseudomonadati</taxon>
        <taxon>Bacteroidota</taxon>
        <taxon>Flavobacteriia</taxon>
        <taxon>Flavobacteriales</taxon>
        <taxon>Weeksellaceae</taxon>
        <taxon>Chryseobacterium group</taxon>
        <taxon>Epilithonimonas</taxon>
    </lineage>
</organism>
<proteinExistence type="predicted"/>
<dbReference type="Proteomes" id="UP001158050">
    <property type="component" value="Unassembled WGS sequence"/>
</dbReference>
<feature type="compositionally biased region" description="Low complexity" evidence="1">
    <location>
        <begin position="53"/>
        <end position="70"/>
    </location>
</feature>
<dbReference type="EMBL" id="FXUO01000004">
    <property type="protein sequence ID" value="SMP92820.1"/>
    <property type="molecule type" value="Genomic_DNA"/>
</dbReference>
<keyword evidence="4" id="KW-1185">Reference proteome</keyword>
<dbReference type="Pfam" id="PF14771">
    <property type="entry name" value="DUF4476"/>
    <property type="match status" value="1"/>
</dbReference>
<feature type="compositionally biased region" description="Polar residues" evidence="1">
    <location>
        <begin position="35"/>
        <end position="44"/>
    </location>
</feature>
<feature type="domain" description="DUF4476" evidence="2">
    <location>
        <begin position="214"/>
        <end position="304"/>
    </location>
</feature>
<evidence type="ECO:0000313" key="4">
    <source>
        <dbReference type="Proteomes" id="UP001158050"/>
    </source>
</evidence>
<protein>
    <recommendedName>
        <fullName evidence="2">DUF4476 domain-containing protein</fullName>
    </recommendedName>
</protein>
<gene>
    <name evidence="3" type="ORF">SAMN05421679_104198</name>
</gene>